<dbReference type="PANTHER" id="PTHR34857">
    <property type="entry name" value="SLL0384 PROTEIN"/>
    <property type="match status" value="1"/>
</dbReference>
<feature type="transmembrane region" description="Helical" evidence="6">
    <location>
        <begin position="12"/>
        <end position="32"/>
    </location>
</feature>
<reference evidence="7 8" key="1">
    <citation type="submission" date="2016-05" db="EMBL/GenBank/DDBJ databases">
        <authorList>
            <person name="Lavstsen T."/>
            <person name="Jespersen J.S."/>
        </authorList>
    </citation>
    <scope>NUCLEOTIDE SEQUENCE [LARGE SCALE GENOMIC DNA]</scope>
    <source>
        <strain evidence="7 8">B7-9</strain>
    </source>
</reference>
<keyword evidence="4 6" id="KW-1133">Transmembrane helix</keyword>
<dbReference type="CDD" id="cd16914">
    <property type="entry name" value="EcfT"/>
    <property type="match status" value="1"/>
</dbReference>
<dbReference type="PANTHER" id="PTHR34857:SF2">
    <property type="entry name" value="SLL0384 PROTEIN"/>
    <property type="match status" value="1"/>
</dbReference>
<organism evidence="7 8">
    <name type="scientific">Candidatus Chloroploca asiatica</name>
    <dbReference type="NCBI Taxonomy" id="1506545"/>
    <lineage>
        <taxon>Bacteria</taxon>
        <taxon>Bacillati</taxon>
        <taxon>Chloroflexota</taxon>
        <taxon>Chloroflexia</taxon>
        <taxon>Chloroflexales</taxon>
        <taxon>Chloroflexineae</taxon>
        <taxon>Oscillochloridaceae</taxon>
        <taxon>Candidatus Chloroploca</taxon>
    </lineage>
</organism>
<evidence type="ECO:0008006" key="9">
    <source>
        <dbReference type="Google" id="ProtNLM"/>
    </source>
</evidence>
<dbReference type="OrthoDB" id="92887at2"/>
<evidence type="ECO:0000256" key="4">
    <source>
        <dbReference type="ARBA" id="ARBA00022989"/>
    </source>
</evidence>
<dbReference type="EMBL" id="LYXE01000086">
    <property type="protein sequence ID" value="PDV98985.1"/>
    <property type="molecule type" value="Genomic_DNA"/>
</dbReference>
<evidence type="ECO:0000313" key="7">
    <source>
        <dbReference type="EMBL" id="PDV98985.1"/>
    </source>
</evidence>
<dbReference type="InterPro" id="IPR051611">
    <property type="entry name" value="ECF_transporter_component"/>
</dbReference>
<keyword evidence="8" id="KW-1185">Reference proteome</keyword>
<dbReference type="Proteomes" id="UP000220922">
    <property type="component" value="Unassembled WGS sequence"/>
</dbReference>
<evidence type="ECO:0000256" key="3">
    <source>
        <dbReference type="ARBA" id="ARBA00022692"/>
    </source>
</evidence>
<accession>A0A2H3L6X0</accession>
<name>A0A2H3L6X0_9CHLR</name>
<keyword evidence="5 6" id="KW-0472">Membrane</keyword>
<evidence type="ECO:0000256" key="5">
    <source>
        <dbReference type="ARBA" id="ARBA00023136"/>
    </source>
</evidence>
<protein>
    <recommendedName>
        <fullName evidence="9">Cobalt ABC transporter permease</fullName>
    </recommendedName>
</protein>
<keyword evidence="3 6" id="KW-0812">Transmembrane</keyword>
<dbReference type="AlphaFoldDB" id="A0A2H3L6X0"/>
<evidence type="ECO:0000256" key="1">
    <source>
        <dbReference type="ARBA" id="ARBA00004141"/>
    </source>
</evidence>
<evidence type="ECO:0000256" key="6">
    <source>
        <dbReference type="SAM" id="Phobius"/>
    </source>
</evidence>
<feature type="transmembrane region" description="Helical" evidence="6">
    <location>
        <begin position="103"/>
        <end position="130"/>
    </location>
</feature>
<feature type="transmembrane region" description="Helical" evidence="6">
    <location>
        <begin position="240"/>
        <end position="260"/>
    </location>
</feature>
<dbReference type="Pfam" id="PF02361">
    <property type="entry name" value="CbiQ"/>
    <property type="match status" value="1"/>
</dbReference>
<dbReference type="RefSeq" id="WP_097652809.1">
    <property type="nucleotide sequence ID" value="NZ_LYXE01000086.1"/>
</dbReference>
<comment type="subcellular location">
    <subcellularLocation>
        <location evidence="1">Membrane</location>
        <topology evidence="1">Multi-pass membrane protein</topology>
    </subcellularLocation>
</comment>
<proteinExistence type="predicted"/>
<dbReference type="GO" id="GO:0005886">
    <property type="term" value="C:plasma membrane"/>
    <property type="evidence" value="ECO:0007669"/>
    <property type="project" value="UniProtKB-ARBA"/>
</dbReference>
<feature type="transmembrane region" description="Helical" evidence="6">
    <location>
        <begin position="38"/>
        <end position="55"/>
    </location>
</feature>
<evidence type="ECO:0000256" key="2">
    <source>
        <dbReference type="ARBA" id="ARBA00022475"/>
    </source>
</evidence>
<comment type="caution">
    <text evidence="7">The sequence shown here is derived from an EMBL/GenBank/DDBJ whole genome shotgun (WGS) entry which is preliminary data.</text>
</comment>
<keyword evidence="2" id="KW-1003">Cell membrane</keyword>
<sequence length="272" mass="30369">MQTFYIKRDAPLQRLNPLSKVLATLPVLVFVALTTEPWTPLAFIGLIVVTILGLGRIPLGRFLRVALPLMLLMVGFLLIYPFVVREELVRNSPLLFELGPLRVYQAGAIYGLATGLRVYALVLLSLIFSFTTDASDFIRALVQQWRLPYKIGYGAMAAFRFVPMLQSELRVIQAAHRVRGVAGGGGVRGASTQARRYAVPLLATAIRQAERTALAMDGRAFGAYETRTSYRHFCFHSRDYLFVGGFWLASLLIIAGLWQARLLGPLIWLQQL</sequence>
<feature type="transmembrane region" description="Helical" evidence="6">
    <location>
        <begin position="62"/>
        <end position="83"/>
    </location>
</feature>
<gene>
    <name evidence="7" type="ORF">A9Q02_14135</name>
</gene>
<evidence type="ECO:0000313" key="8">
    <source>
        <dbReference type="Proteomes" id="UP000220922"/>
    </source>
</evidence>
<dbReference type="InterPro" id="IPR003339">
    <property type="entry name" value="ABC/ECF_trnsptr_transmembrane"/>
</dbReference>